<evidence type="ECO:0000313" key="2">
    <source>
        <dbReference type="EMBL" id="RUP42992.1"/>
    </source>
</evidence>
<gene>
    <name evidence="2" type="ORF">BC936DRAFT_137798</name>
</gene>
<reference evidence="2 3" key="1">
    <citation type="journal article" date="2018" name="New Phytol.">
        <title>Phylogenomics of Endogonaceae and evolution of mycorrhizas within Mucoromycota.</title>
        <authorList>
            <person name="Chang Y."/>
            <person name="Desiro A."/>
            <person name="Na H."/>
            <person name="Sandor L."/>
            <person name="Lipzen A."/>
            <person name="Clum A."/>
            <person name="Barry K."/>
            <person name="Grigoriev I.V."/>
            <person name="Martin F.M."/>
            <person name="Stajich J.E."/>
            <person name="Smith M.E."/>
            <person name="Bonito G."/>
            <person name="Spatafora J.W."/>
        </authorList>
    </citation>
    <scope>NUCLEOTIDE SEQUENCE [LARGE SCALE GENOMIC DNA]</scope>
    <source>
        <strain evidence="2 3">GMNB39</strain>
    </source>
</reference>
<comment type="caution">
    <text evidence="2">The sequence shown here is derived from an EMBL/GenBank/DDBJ whole genome shotgun (WGS) entry which is preliminary data.</text>
</comment>
<protein>
    <submittedName>
        <fullName evidence="2">Uncharacterized protein</fullName>
    </submittedName>
</protein>
<feature type="signal peptide" evidence="1">
    <location>
        <begin position="1"/>
        <end position="24"/>
    </location>
</feature>
<name>A0A433CWP1_9FUNG</name>
<sequence>MTRTNVLFCSFLLLLVVVPLPVKPQVTTRGIHTPLRYLPFNTTHRLPYISNLALLAIEEPLTSKDAAYQFAKAFSVDIGIQEQAQKVLVGPRGDWVWRVKIQSPGALSLSLVWGEWWIPEGAEVWVYNEKASVSR</sequence>
<evidence type="ECO:0000256" key="1">
    <source>
        <dbReference type="SAM" id="SignalP"/>
    </source>
</evidence>
<evidence type="ECO:0000313" key="3">
    <source>
        <dbReference type="Proteomes" id="UP000268093"/>
    </source>
</evidence>
<dbReference type="OrthoDB" id="2333706at2759"/>
<accession>A0A433CWP1</accession>
<dbReference type="AlphaFoldDB" id="A0A433CWP1"/>
<dbReference type="Proteomes" id="UP000268093">
    <property type="component" value="Unassembled WGS sequence"/>
</dbReference>
<dbReference type="EMBL" id="RBNI01011977">
    <property type="protein sequence ID" value="RUP42992.1"/>
    <property type="molecule type" value="Genomic_DNA"/>
</dbReference>
<organism evidence="2 3">
    <name type="scientific">Jimgerdemannia flammicorona</name>
    <dbReference type="NCBI Taxonomy" id="994334"/>
    <lineage>
        <taxon>Eukaryota</taxon>
        <taxon>Fungi</taxon>
        <taxon>Fungi incertae sedis</taxon>
        <taxon>Mucoromycota</taxon>
        <taxon>Mucoromycotina</taxon>
        <taxon>Endogonomycetes</taxon>
        <taxon>Endogonales</taxon>
        <taxon>Endogonaceae</taxon>
        <taxon>Jimgerdemannia</taxon>
    </lineage>
</organism>
<keyword evidence="1" id="KW-0732">Signal</keyword>
<proteinExistence type="predicted"/>
<feature type="chain" id="PRO_5019067636" evidence="1">
    <location>
        <begin position="25"/>
        <end position="135"/>
    </location>
</feature>
<keyword evidence="3" id="KW-1185">Reference proteome</keyword>